<dbReference type="Pfam" id="PF13191">
    <property type="entry name" value="AAA_16"/>
    <property type="match status" value="1"/>
</dbReference>
<dbReference type="InterPro" id="IPR041664">
    <property type="entry name" value="AAA_16"/>
</dbReference>
<dbReference type="SMART" id="SM00421">
    <property type="entry name" value="HTH_LUXR"/>
    <property type="match status" value="1"/>
</dbReference>
<dbReference type="Pfam" id="PF00196">
    <property type="entry name" value="GerE"/>
    <property type="match status" value="1"/>
</dbReference>
<dbReference type="EMBL" id="BAAAOS010000001">
    <property type="protein sequence ID" value="GAA1551199.1"/>
    <property type="molecule type" value="Genomic_DNA"/>
</dbReference>
<dbReference type="PROSITE" id="PS00622">
    <property type="entry name" value="HTH_LUXR_1"/>
    <property type="match status" value="1"/>
</dbReference>
<dbReference type="InterPro" id="IPR036388">
    <property type="entry name" value="WH-like_DNA-bd_sf"/>
</dbReference>
<keyword evidence="2" id="KW-0067">ATP-binding</keyword>
<comment type="caution">
    <text evidence="5">The sequence shown here is derived from an EMBL/GenBank/DDBJ whole genome shotgun (WGS) entry which is preliminary data.</text>
</comment>
<dbReference type="SUPFAM" id="SSF46894">
    <property type="entry name" value="C-terminal effector domain of the bipartite response regulators"/>
    <property type="match status" value="1"/>
</dbReference>
<organism evidence="5 6">
    <name type="scientific">Kribbella sancticallisti</name>
    <dbReference type="NCBI Taxonomy" id="460087"/>
    <lineage>
        <taxon>Bacteria</taxon>
        <taxon>Bacillati</taxon>
        <taxon>Actinomycetota</taxon>
        <taxon>Actinomycetes</taxon>
        <taxon>Propionibacteriales</taxon>
        <taxon>Kribbellaceae</taxon>
        <taxon>Kribbella</taxon>
    </lineage>
</organism>
<dbReference type="PRINTS" id="PR00038">
    <property type="entry name" value="HTHLUXR"/>
</dbReference>
<keyword evidence="3" id="KW-0175">Coiled coil</keyword>
<dbReference type="CDD" id="cd06170">
    <property type="entry name" value="LuxR_C_like"/>
    <property type="match status" value="1"/>
</dbReference>
<dbReference type="SUPFAM" id="SSF52540">
    <property type="entry name" value="P-loop containing nucleoside triphosphate hydrolases"/>
    <property type="match status" value="1"/>
</dbReference>
<dbReference type="SUPFAM" id="SSF48452">
    <property type="entry name" value="TPR-like"/>
    <property type="match status" value="1"/>
</dbReference>
<evidence type="ECO:0000256" key="1">
    <source>
        <dbReference type="ARBA" id="ARBA00022741"/>
    </source>
</evidence>
<protein>
    <submittedName>
        <fullName evidence="5">LuxR family transcriptional regulator</fullName>
    </submittedName>
</protein>
<dbReference type="RefSeq" id="WP_344208536.1">
    <property type="nucleotide sequence ID" value="NZ_BAAAOS010000001.1"/>
</dbReference>
<keyword evidence="6" id="KW-1185">Reference proteome</keyword>
<evidence type="ECO:0000259" key="4">
    <source>
        <dbReference type="PROSITE" id="PS50043"/>
    </source>
</evidence>
<name>A0ABN2C4N2_9ACTN</name>
<keyword evidence="1" id="KW-0547">Nucleotide-binding</keyword>
<dbReference type="Gene3D" id="1.10.10.10">
    <property type="entry name" value="Winged helix-like DNA-binding domain superfamily/Winged helix DNA-binding domain"/>
    <property type="match status" value="1"/>
</dbReference>
<evidence type="ECO:0000256" key="3">
    <source>
        <dbReference type="SAM" id="Coils"/>
    </source>
</evidence>
<accession>A0ABN2C4N2</accession>
<dbReference type="PANTHER" id="PTHR16305:SF35">
    <property type="entry name" value="TRANSCRIPTIONAL ACTIVATOR DOMAIN"/>
    <property type="match status" value="1"/>
</dbReference>
<proteinExistence type="predicted"/>
<gene>
    <name evidence="5" type="ORF">GCM10009789_01180</name>
</gene>
<dbReference type="InterPro" id="IPR000792">
    <property type="entry name" value="Tscrpt_reg_LuxR_C"/>
</dbReference>
<dbReference type="InterPro" id="IPR016032">
    <property type="entry name" value="Sig_transdc_resp-reg_C-effctor"/>
</dbReference>
<evidence type="ECO:0000313" key="6">
    <source>
        <dbReference type="Proteomes" id="UP001500393"/>
    </source>
</evidence>
<dbReference type="InterPro" id="IPR027417">
    <property type="entry name" value="P-loop_NTPase"/>
</dbReference>
<reference evidence="5 6" key="1">
    <citation type="journal article" date="2019" name="Int. J. Syst. Evol. Microbiol.">
        <title>The Global Catalogue of Microorganisms (GCM) 10K type strain sequencing project: providing services to taxonomists for standard genome sequencing and annotation.</title>
        <authorList>
            <consortium name="The Broad Institute Genomics Platform"/>
            <consortium name="The Broad Institute Genome Sequencing Center for Infectious Disease"/>
            <person name="Wu L."/>
            <person name="Ma J."/>
        </authorList>
    </citation>
    <scope>NUCLEOTIDE SEQUENCE [LARGE SCALE GENOMIC DNA]</scope>
    <source>
        <strain evidence="5 6">JCM 14969</strain>
    </source>
</reference>
<feature type="coiled-coil region" evidence="3">
    <location>
        <begin position="642"/>
        <end position="669"/>
    </location>
</feature>
<evidence type="ECO:0000256" key="2">
    <source>
        <dbReference type="ARBA" id="ARBA00022840"/>
    </source>
</evidence>
<evidence type="ECO:0000313" key="5">
    <source>
        <dbReference type="EMBL" id="GAA1551199.1"/>
    </source>
</evidence>
<sequence length="918" mass="96771">MPVIGGEFSGRECPTLFGREPELRRLAELVDGISVTGGALLMHGPAGIGKSALLREAGALAAAAGLRVLRTTGTEAEQNLPLAGLHQILYPVRSGLDALPGPQREALHSAMGLVDTAVPDLHLVGLAVLNLLAEVAATTPVMLIVEDAQWLDQATADVLAFVSRRLDSEPIVLVAAGRDGVSDKLAAAGLASIQVDPLTDETAAELLDAVAPELDKAVRTRLLSEAAGNPLALTELPGTVDPDSLLKATLPLNARLEQAFGARVAALPANSRTSLLVAALNDGDSVAEVLAAATAVLGMPVAVDVLVPAAEVGLIELQSSTLTFRHPLMRSAISQATGAVEQQAAQQALAEVLVDQPDRRAWHLAAAASGPDETIAVELEAAADRAQRRGGVAAAIEALEKAGRLSEAPDRKADRVLRAADLAVEYGNRDLVQRLLADISPADLSPQQRARATWIRSSFDDGLSEDTAGPIELARLAESVAADGDVDLAMRILWGAGMRCFWSEPGAEARQVLMDVADGLPVDERDPRLLAISAYVAPIERGKAVAAGLMDLAGTTGGDPQVERFLGSAAMQIGAFELSTRFSAGAAAGLRPQGRLGLVARTLAVHAWSATRLGNLAVALPAAEEAARLAQETDQPFMYGLAKAVQAEIAALRGEYEEANSLAAEAEQVGIAAGARPVLATVQLARGLAALGEGRHADACADLGRILDPADPAYQVALRCYVIADLAEAAVRCGRVETLRDIVRDLERFAPSTTSPALHIGLRYASALLAEGDDAEELFETALDADLTGWPLERGRLHLAFGEWLRRQRRAADSRVHLRAARETFDALGVIAWSERARSELRAAGETSPRRTPDAREHLTPHELSIAQLAAEGLTNREIGQRLYLSHRTVSTHLHRMFPKLGITSRAELATVLGPITQ</sequence>
<feature type="domain" description="HTH luxR-type" evidence="4">
    <location>
        <begin position="852"/>
        <end position="917"/>
    </location>
</feature>
<dbReference type="PROSITE" id="PS50043">
    <property type="entry name" value="HTH_LUXR_2"/>
    <property type="match status" value="1"/>
</dbReference>
<dbReference type="PANTHER" id="PTHR16305">
    <property type="entry name" value="TESTICULAR SOLUBLE ADENYLYL CYCLASE"/>
    <property type="match status" value="1"/>
</dbReference>
<dbReference type="InterPro" id="IPR011990">
    <property type="entry name" value="TPR-like_helical_dom_sf"/>
</dbReference>
<dbReference type="Proteomes" id="UP001500393">
    <property type="component" value="Unassembled WGS sequence"/>
</dbReference>